<protein>
    <submittedName>
        <fullName evidence="3">Decaprenylphospho-beta-D-ribofuranose 2-oxidase</fullName>
    </submittedName>
</protein>
<dbReference type="Gene3D" id="3.30.465.10">
    <property type="match status" value="1"/>
</dbReference>
<dbReference type="InterPro" id="IPR006094">
    <property type="entry name" value="Oxid_FAD_bind_N"/>
</dbReference>
<dbReference type="GO" id="GO:0003885">
    <property type="term" value="F:D-arabinono-1,4-lactone oxidase activity"/>
    <property type="evidence" value="ECO:0007669"/>
    <property type="project" value="InterPro"/>
</dbReference>
<comment type="caution">
    <text evidence="3">The sequence shown here is derived from an EMBL/GenBank/DDBJ whole genome shotgun (WGS) entry which is preliminary data.</text>
</comment>
<dbReference type="InterPro" id="IPR036318">
    <property type="entry name" value="FAD-bd_PCMH-like_sf"/>
</dbReference>
<keyword evidence="4" id="KW-1185">Reference proteome</keyword>
<dbReference type="Pfam" id="PF01565">
    <property type="entry name" value="FAD_binding_4"/>
    <property type="match status" value="1"/>
</dbReference>
<evidence type="ECO:0000256" key="1">
    <source>
        <dbReference type="ARBA" id="ARBA00023002"/>
    </source>
</evidence>
<dbReference type="SUPFAM" id="SSF56176">
    <property type="entry name" value="FAD-binding/transporter-associated domain-like"/>
    <property type="match status" value="1"/>
</dbReference>
<dbReference type="InterPro" id="IPR016169">
    <property type="entry name" value="FAD-bd_PCMH_sub2"/>
</dbReference>
<dbReference type="Proteomes" id="UP000238083">
    <property type="component" value="Unassembled WGS sequence"/>
</dbReference>
<keyword evidence="1" id="KW-0560">Oxidoreductase</keyword>
<dbReference type="AlphaFoldDB" id="A0A2T0R6K5"/>
<sequence length="481" mass="52908">MAVRLVPVVSIPGLSPRSSSRPVPDADGALRTSRRLTGWGRTAPTTATVLRTADLDVIAEAVRTAGPRGVIARGLGRSYGDPAQNAGGLVVDMTALDRIHHVDVDAAVADVDAGCSLDELLRAVVPHGLWVPVLPGTRQVTVGGAIGADIHGGNHHTQGTFTRHVLSLDLLTADGQIRTLTPDGPDRDLFLATTGGMGLTGIVLRAKIRLDRVETSYFIADVEQTPDFDDMLERLQKNDENYTYSKTWFDSVTKGEHMGRGFLLRGSSAKLSDLPPELRKDPLKFDAPQLARFPDLFPSGMLNRLSAKALNEFYYRKSKTKSGVVQNITQFYHLLDLFADWNRAYGPDGFLQYQFVVPFERTDLLKSSMEAIVESGHISALNVLKRFGDANDAPLSFPTRGWTLAVDLPVKKGLDQLCDLLDEMVLDAGGRLYLAKDSRTTADRFARMYPELPAWRKVRDEVDPERKFASDQSRRLQLVTG</sequence>
<dbReference type="InterPro" id="IPR016166">
    <property type="entry name" value="FAD-bd_PCMH"/>
</dbReference>
<dbReference type="InterPro" id="IPR010031">
    <property type="entry name" value="FAD_lactone_oxidase-like"/>
</dbReference>
<gene>
    <name evidence="3" type="ORF">CLV37_103214</name>
</gene>
<dbReference type="InterPro" id="IPR007173">
    <property type="entry name" value="ALO_C"/>
</dbReference>
<evidence type="ECO:0000259" key="2">
    <source>
        <dbReference type="PROSITE" id="PS51387"/>
    </source>
</evidence>
<name>A0A2T0R6K5_9ACTN</name>
<accession>A0A2T0R6K5</accession>
<dbReference type="Pfam" id="PF04030">
    <property type="entry name" value="ALO"/>
    <property type="match status" value="1"/>
</dbReference>
<evidence type="ECO:0000313" key="4">
    <source>
        <dbReference type="Proteomes" id="UP000238083"/>
    </source>
</evidence>
<dbReference type="GO" id="GO:0016020">
    <property type="term" value="C:membrane"/>
    <property type="evidence" value="ECO:0007669"/>
    <property type="project" value="InterPro"/>
</dbReference>
<reference evidence="3 4" key="1">
    <citation type="submission" date="2018-03" db="EMBL/GenBank/DDBJ databases">
        <title>Genomic Encyclopedia of Archaeal and Bacterial Type Strains, Phase II (KMG-II): from individual species to whole genera.</title>
        <authorList>
            <person name="Goeker M."/>
        </authorList>
    </citation>
    <scope>NUCLEOTIDE SEQUENCE [LARGE SCALE GENOMIC DNA]</scope>
    <source>
        <strain evidence="3 4">DSM 19711</strain>
    </source>
</reference>
<dbReference type="PANTHER" id="PTHR43762:SF1">
    <property type="entry name" value="D-ARABINONO-1,4-LACTONE OXIDASE"/>
    <property type="match status" value="1"/>
</dbReference>
<organism evidence="3 4">
    <name type="scientific">Kineococcus rhizosphaerae</name>
    <dbReference type="NCBI Taxonomy" id="559628"/>
    <lineage>
        <taxon>Bacteria</taxon>
        <taxon>Bacillati</taxon>
        <taxon>Actinomycetota</taxon>
        <taxon>Actinomycetes</taxon>
        <taxon>Kineosporiales</taxon>
        <taxon>Kineosporiaceae</taxon>
        <taxon>Kineococcus</taxon>
    </lineage>
</organism>
<dbReference type="PANTHER" id="PTHR43762">
    <property type="entry name" value="L-GULONOLACTONE OXIDASE"/>
    <property type="match status" value="1"/>
</dbReference>
<proteinExistence type="predicted"/>
<dbReference type="EMBL" id="PVZF01000003">
    <property type="protein sequence ID" value="PRY16783.1"/>
    <property type="molecule type" value="Genomic_DNA"/>
</dbReference>
<dbReference type="PROSITE" id="PS51387">
    <property type="entry name" value="FAD_PCMH"/>
    <property type="match status" value="1"/>
</dbReference>
<dbReference type="GO" id="GO:0071949">
    <property type="term" value="F:FAD binding"/>
    <property type="evidence" value="ECO:0007669"/>
    <property type="project" value="InterPro"/>
</dbReference>
<feature type="domain" description="FAD-binding PCMH-type" evidence="2">
    <location>
        <begin position="42"/>
        <end position="213"/>
    </location>
</feature>
<evidence type="ECO:0000313" key="3">
    <source>
        <dbReference type="EMBL" id="PRY16783.1"/>
    </source>
</evidence>